<dbReference type="EMBL" id="KN847480">
    <property type="protein sequence ID" value="KIX02225.1"/>
    <property type="molecule type" value="Genomic_DNA"/>
</dbReference>
<sequence length="490" mass="55861">MPFSSWFSSWFSSIKLQPQADANEGHIKTEPSFSIEKMDFDAIADQVEALQHELSYAYELCEQANLQFDKYRVDIHELKTTLANERNAKANLQHQLTTERSHNVVLRTQIHQDKLELKRCRVIATQLQARLNAESDSLASMTKHARTMESRMVDAQFELDYLKCATKIEQPLHTPAAQNPDTPLPAQPFVVVLVDGDAYSVGDFTDGIPSPIADAFYFQWTPELFVTDNYISGRSETENPAPVAPGALAATRIRTEVNKYIMNQNGKIPIHSKIITRVFCNYSRFAGHFVSRLRRNSIGVYWKDFAVQFTEKTPLFDFFDVGRGKERADDKIRENFHLYLSTPNCHAIFVAACLDNGFARMLEQYNDHPVAWAKIVLVSPGFLALEIQKLKFRQVLWPSVFSVRTVPKDIAIRTEKGLHKEQSLVRRGHSTSMLENIGISRLLLDLIPRWNINDAMIRYSRGIGVRLKQLDVVAEDLSRAIDEEANEAID</sequence>
<name>A0A0D2J011_9EURO</name>
<dbReference type="InterPro" id="IPR057683">
    <property type="entry name" value="DUF7923"/>
</dbReference>
<dbReference type="AlphaFoldDB" id="A0A0D2J011"/>
<keyword evidence="3" id="KW-1185">Reference proteome</keyword>
<dbReference type="OrthoDB" id="2270193at2759"/>
<evidence type="ECO:0000259" key="1">
    <source>
        <dbReference type="Pfam" id="PF25540"/>
    </source>
</evidence>
<accession>A0A0D2J011</accession>
<dbReference type="GeneID" id="25296235"/>
<dbReference type="PANTHER" id="PTHR37543:SF1">
    <property type="entry name" value="CCCH ZINC FINGER DNA BINDING PROTEIN (AFU_ORTHOLOGUE AFUA_5G12760)"/>
    <property type="match status" value="1"/>
</dbReference>
<dbReference type="PANTHER" id="PTHR37543">
    <property type="entry name" value="CCCH ZINC FINGER DNA BINDING PROTEIN (AFU_ORTHOLOGUE AFUA_5G12760)"/>
    <property type="match status" value="1"/>
</dbReference>
<proteinExistence type="predicted"/>
<protein>
    <recommendedName>
        <fullName evidence="1">DUF7923 domain-containing protein</fullName>
    </recommendedName>
</protein>
<dbReference type="STRING" id="1442369.A0A0D2J011"/>
<organism evidence="2 3">
    <name type="scientific">Rhinocladiella mackenziei CBS 650.93</name>
    <dbReference type="NCBI Taxonomy" id="1442369"/>
    <lineage>
        <taxon>Eukaryota</taxon>
        <taxon>Fungi</taxon>
        <taxon>Dikarya</taxon>
        <taxon>Ascomycota</taxon>
        <taxon>Pezizomycotina</taxon>
        <taxon>Eurotiomycetes</taxon>
        <taxon>Chaetothyriomycetidae</taxon>
        <taxon>Chaetothyriales</taxon>
        <taxon>Herpotrichiellaceae</taxon>
        <taxon>Rhinocladiella</taxon>
    </lineage>
</organism>
<dbReference type="VEuPathDB" id="FungiDB:Z518_08164"/>
<dbReference type="Proteomes" id="UP000053617">
    <property type="component" value="Unassembled WGS sequence"/>
</dbReference>
<reference evidence="2 3" key="1">
    <citation type="submission" date="2015-01" db="EMBL/GenBank/DDBJ databases">
        <title>The Genome Sequence of Rhinocladiella mackenzie CBS 650.93.</title>
        <authorList>
            <consortium name="The Broad Institute Genomics Platform"/>
            <person name="Cuomo C."/>
            <person name="de Hoog S."/>
            <person name="Gorbushina A."/>
            <person name="Stielow B."/>
            <person name="Teixiera M."/>
            <person name="Abouelleil A."/>
            <person name="Chapman S.B."/>
            <person name="Priest M."/>
            <person name="Young S.K."/>
            <person name="Wortman J."/>
            <person name="Nusbaum C."/>
            <person name="Birren B."/>
        </authorList>
    </citation>
    <scope>NUCLEOTIDE SEQUENCE [LARGE SCALE GENOMIC DNA]</scope>
    <source>
        <strain evidence="2 3">CBS 650.93</strain>
    </source>
</reference>
<dbReference type="Pfam" id="PF25540">
    <property type="entry name" value="DUF7923"/>
    <property type="match status" value="1"/>
</dbReference>
<evidence type="ECO:0000313" key="2">
    <source>
        <dbReference type="EMBL" id="KIX02225.1"/>
    </source>
</evidence>
<dbReference type="HOGENOM" id="CLU_568578_0_0_1"/>
<dbReference type="RefSeq" id="XP_013269361.1">
    <property type="nucleotide sequence ID" value="XM_013413907.1"/>
</dbReference>
<gene>
    <name evidence="2" type="ORF">Z518_08164</name>
</gene>
<feature type="domain" description="DUF7923" evidence="1">
    <location>
        <begin position="245"/>
        <end position="401"/>
    </location>
</feature>
<evidence type="ECO:0000313" key="3">
    <source>
        <dbReference type="Proteomes" id="UP000053617"/>
    </source>
</evidence>